<feature type="compositionally biased region" description="Basic and acidic residues" evidence="7">
    <location>
        <begin position="973"/>
        <end position="982"/>
    </location>
</feature>
<dbReference type="Pfam" id="PF13456">
    <property type="entry name" value="RVT_3"/>
    <property type="match status" value="1"/>
</dbReference>
<name>Q8LH63_ORYSJ</name>
<gene>
    <name evidence="9" type="primary">OJ1005_B10.27</name>
</gene>
<evidence type="ECO:0000256" key="5">
    <source>
        <dbReference type="ARBA" id="ARBA00022801"/>
    </source>
</evidence>
<proteinExistence type="predicted"/>
<keyword evidence="2" id="KW-0548">Nucleotidyltransferase</keyword>
<dbReference type="PANTHER" id="PTHR48475:SF2">
    <property type="entry name" value="RIBONUCLEASE H"/>
    <property type="match status" value="1"/>
</dbReference>
<keyword evidence="1" id="KW-0808">Transferase</keyword>
<keyword evidence="4" id="KW-0255">Endonuclease</keyword>
<dbReference type="InterPro" id="IPR043128">
    <property type="entry name" value="Rev_trsase/Diguanyl_cyclase"/>
</dbReference>
<dbReference type="Proteomes" id="UP000817658">
    <property type="component" value="Chromosome 1"/>
</dbReference>
<dbReference type="PANTHER" id="PTHR48475">
    <property type="entry name" value="RIBONUCLEASE H"/>
    <property type="match status" value="1"/>
</dbReference>
<feature type="compositionally biased region" description="Low complexity" evidence="7">
    <location>
        <begin position="156"/>
        <end position="173"/>
    </location>
</feature>
<feature type="region of interest" description="Disordered" evidence="7">
    <location>
        <begin position="9"/>
        <end position="71"/>
    </location>
</feature>
<dbReference type="GO" id="GO:0015074">
    <property type="term" value="P:DNA integration"/>
    <property type="evidence" value="ECO:0007669"/>
    <property type="project" value="InterPro"/>
</dbReference>
<dbReference type="GO" id="GO:0004523">
    <property type="term" value="F:RNA-DNA hybrid ribonuclease activity"/>
    <property type="evidence" value="ECO:0007669"/>
    <property type="project" value="InterPro"/>
</dbReference>
<dbReference type="InterPro" id="IPR012337">
    <property type="entry name" value="RNaseH-like_sf"/>
</dbReference>
<dbReference type="Pfam" id="PF00078">
    <property type="entry name" value="RVT_1"/>
    <property type="match status" value="1"/>
</dbReference>
<dbReference type="Gene3D" id="3.30.420.10">
    <property type="entry name" value="Ribonuclease H-like superfamily/Ribonuclease H"/>
    <property type="match status" value="2"/>
</dbReference>
<feature type="compositionally biased region" description="Basic residues" evidence="7">
    <location>
        <begin position="429"/>
        <end position="441"/>
    </location>
</feature>
<dbReference type="Pfam" id="PF03732">
    <property type="entry name" value="Retrotrans_gag"/>
    <property type="match status" value="1"/>
</dbReference>
<dbReference type="SUPFAM" id="SSF53098">
    <property type="entry name" value="Ribonuclease H-like"/>
    <property type="match status" value="2"/>
</dbReference>
<dbReference type="InterPro" id="IPR002156">
    <property type="entry name" value="RNaseH_domain"/>
</dbReference>
<evidence type="ECO:0000256" key="6">
    <source>
        <dbReference type="ARBA" id="ARBA00022918"/>
    </source>
</evidence>
<evidence type="ECO:0000256" key="1">
    <source>
        <dbReference type="ARBA" id="ARBA00022679"/>
    </source>
</evidence>
<dbReference type="InterPro" id="IPR043502">
    <property type="entry name" value="DNA/RNA_pol_sf"/>
</dbReference>
<dbReference type="EMBL" id="AP004611">
    <property type="protein sequence ID" value="BAC05657.1"/>
    <property type="molecule type" value="Genomic_DNA"/>
</dbReference>
<dbReference type="InterPro" id="IPR001584">
    <property type="entry name" value="Integrase_cat-core"/>
</dbReference>
<feature type="compositionally biased region" description="Basic and acidic residues" evidence="7">
    <location>
        <begin position="510"/>
        <end position="524"/>
    </location>
</feature>
<feature type="region of interest" description="Disordered" evidence="7">
    <location>
        <begin position="413"/>
        <end position="483"/>
    </location>
</feature>
<dbReference type="SUPFAM" id="SSF56672">
    <property type="entry name" value="DNA/RNA polymerases"/>
    <property type="match status" value="2"/>
</dbReference>
<dbReference type="GO" id="GO:0003964">
    <property type="term" value="F:RNA-directed DNA polymerase activity"/>
    <property type="evidence" value="ECO:0007669"/>
    <property type="project" value="UniProtKB-KW"/>
</dbReference>
<dbReference type="InterPro" id="IPR041373">
    <property type="entry name" value="RT_RNaseH"/>
</dbReference>
<feature type="region of interest" description="Disordered" evidence="7">
    <location>
        <begin position="510"/>
        <end position="554"/>
    </location>
</feature>
<organism evidence="9">
    <name type="scientific">Oryza sativa subsp. japonica</name>
    <name type="common">Rice</name>
    <dbReference type="NCBI Taxonomy" id="39947"/>
    <lineage>
        <taxon>Eukaryota</taxon>
        <taxon>Viridiplantae</taxon>
        <taxon>Streptophyta</taxon>
        <taxon>Embryophyta</taxon>
        <taxon>Tracheophyta</taxon>
        <taxon>Spermatophyta</taxon>
        <taxon>Magnoliopsida</taxon>
        <taxon>Liliopsida</taxon>
        <taxon>Poales</taxon>
        <taxon>Poaceae</taxon>
        <taxon>BOP clade</taxon>
        <taxon>Oryzoideae</taxon>
        <taxon>Oryzeae</taxon>
        <taxon>Oryzinae</taxon>
        <taxon>Oryza</taxon>
        <taxon>Oryza sativa</taxon>
    </lineage>
</organism>
<accession>Q8LH63</accession>
<dbReference type="Gene3D" id="3.30.70.270">
    <property type="match status" value="1"/>
</dbReference>
<evidence type="ECO:0000256" key="4">
    <source>
        <dbReference type="ARBA" id="ARBA00022759"/>
    </source>
</evidence>
<evidence type="ECO:0000313" key="9">
    <source>
        <dbReference type="EMBL" id="BAC05657.1"/>
    </source>
</evidence>
<keyword evidence="5" id="KW-0378">Hydrolase</keyword>
<evidence type="ECO:0000256" key="2">
    <source>
        <dbReference type="ARBA" id="ARBA00022695"/>
    </source>
</evidence>
<feature type="compositionally biased region" description="Basic and acidic residues" evidence="7">
    <location>
        <begin position="41"/>
        <end position="52"/>
    </location>
</feature>
<dbReference type="Gene3D" id="3.10.10.10">
    <property type="entry name" value="HIV Type 1 Reverse Transcriptase, subunit A, domain 1"/>
    <property type="match status" value="1"/>
</dbReference>
<evidence type="ECO:0000256" key="3">
    <source>
        <dbReference type="ARBA" id="ARBA00022722"/>
    </source>
</evidence>
<dbReference type="Pfam" id="PF17917">
    <property type="entry name" value="RT_RNaseH"/>
    <property type="match status" value="1"/>
</dbReference>
<protein>
    <submittedName>
        <fullName evidence="9">Putatitive retrotransposon Cinful-1</fullName>
    </submittedName>
</protein>
<feature type="domain" description="Integrase catalytic" evidence="8">
    <location>
        <begin position="1403"/>
        <end position="1568"/>
    </location>
</feature>
<dbReference type="InterPro" id="IPR000477">
    <property type="entry name" value="RT_dom"/>
</dbReference>
<dbReference type="PROSITE" id="PS50994">
    <property type="entry name" value="INTEGRASE"/>
    <property type="match status" value="1"/>
</dbReference>
<feature type="region of interest" description="Disordered" evidence="7">
    <location>
        <begin position="1303"/>
        <end position="1347"/>
    </location>
</feature>
<dbReference type="InterPro" id="IPR005162">
    <property type="entry name" value="Retrotrans_gag_dom"/>
</dbReference>
<keyword evidence="3" id="KW-0540">Nuclease</keyword>
<feature type="region of interest" description="Disordered" evidence="7">
    <location>
        <begin position="973"/>
        <end position="1050"/>
    </location>
</feature>
<sequence length="1739" mass="192965">MVEVLEVEEEAVAFIPTPSGSGDSGESRGPRHHRRDSPTPSRREPSRWEDPTRSGGSALSPPPGGGRPRCVGERRRLVYGDGGSPRGALQAAGALLRHPPVNPVPETPVQRWLDDVANLVTTAQRQLATGGRSAATYTSRTPVTLSSSARRRARRSATISRRSTAPTSSGASGSRRRYDGLYGKQDARINIKRRWNECRAARMGEGASSSGVPRSCSRGGPPPTLTLGGTGCRAFVASLRNVRWPPKFCPNLTEKYDGSINPSEFLQIYTTIIVAAGGDDRVMANYFPMALKGQARGWLMTQPPDSIHSWEDLCQQFITNFQGTYPRPGEEADLHAVRRKDDESLRSYIQRFCWVRNTILCIPAHAVVYAFRNGVRHNRMLEKIASKEPKTTAELFELADKVARKEEAWAWNSPGAGAAAAATPESAPRSKRRDSRGKRKPARSDDEGHVLAVDGPVRAPRKGKATGDKPSSTAPSGEGRSADKWCSVHNTYRHSLADCRSVKNLAERFRKADEEKRQGRREGKAPMTSTGDRRSEAKNKAPADDGVTGTVATLDGGACAHTSRRGFKAMRRELLAAVPTHEAVRKARWSEVKLTFDQSDHPTAPGMKLQPSLPIIDVTTGHMWLLGHVELLVTFGDSTNFRTERIDFDVADLNLPYNAVLGRPALVKFMAATHYAYLQMKMPGPAGPITVFGDVKVALACAEQRADNLAVATEPQAPGAFASRVSKKHLTSADEESALVSFLWANSDVFAWKPSDMPGVPREVIEHRLAVRPDARPVRQKVRRQAPERHAFIREEVARLLEADFIREVINPEWLANPVVVPKANGKLRMCIDYTDLNKACPKDPFPLPRIDKIVDSTTGCDLLCFLDAYSGYHQIRMAREDEEKTAFITPVGTFCYTTMPFGLKNAGPTFQRMTCITLSNQIGHNVEAYVDDLVVKTRHQDTLQQDLAETFDSLRSTRVKLNPDKCVFVVEREESEREAPLARDGPSSSEGLVPKAPSPREGLEAPEGGGEALASGPEPEVTRDPPGAPEQGRPGSPAPDNTNRPRRKVQRPVYFVSEALRDAKTQYPQAQKMLYAVLMASRKLCHYFQAHRVSVVTSYPLGQILHNRECTGRVVKWAIELAEFDLHFEPRHMIKSQVLADFIAEWTPVDEPVPSSVPFPPGEEEDPNADIRGGHWIMHFDGSLNLQGAGAGVTLTSPSGDVLKYVVRLDFRATNNMAEYEGLLAGLRTAAGMGIRRLLVLGDSQLVVNQISKEYQCTDPQMDVYVREVRRMERHFDGLELRHVPQRDNIVADELSHVASARAPLPPGTFEERLAQPSADPNDTPSALTPGDPRPSGPEGVDPDPPRQVVWMTDIWAYLDGNTLPEDRAEAEKLARISKRYVLVEGTLYRRAANGILLKCVSREQGIELIADTHQDILGPFKAARGGYQHLYVAIDKFTKWPEAYPVVKIDKHSALKFIRGITSRFGVPNRIITDNGTQFTSELFGDYCDDMGIKLCFASSAHPKSNGQVKRANAEILKGLKTKTYNVLKKHGDSWLEELPTVLWANRTTPSHATGETPFFLVYGAEAVLSSELSLGSPRIALYNEATQDDLRHDNLDYLEERRRRAALRAARYQQSLRRYHQRHVRARSLQIGDLVLRRVQSRLELSKLSPMWEGPYKVIGVPRPGSVQLTTEDSTELPNPWNIEHLRRFYPWHREFLLSRSSGQPPHNPSVCAGLAGGYHCVSFFLLQAMNFSTFL</sequence>
<keyword evidence="6" id="KW-0695">RNA-directed DNA polymerase</keyword>
<feature type="region of interest" description="Disordered" evidence="7">
    <location>
        <begin position="127"/>
        <end position="179"/>
    </location>
</feature>
<evidence type="ECO:0000256" key="7">
    <source>
        <dbReference type="SAM" id="MobiDB-lite"/>
    </source>
</evidence>
<dbReference type="CDD" id="cd09279">
    <property type="entry name" value="RNase_HI_like"/>
    <property type="match status" value="1"/>
</dbReference>
<dbReference type="InterPro" id="IPR036397">
    <property type="entry name" value="RNaseH_sf"/>
</dbReference>
<reference evidence="9" key="1">
    <citation type="journal article" date="2002" name="Nature">
        <title>The genome sequence and structure of rice chromosome 1.</title>
        <authorList>
            <person name="Sasaki T."/>
            <person name="Matsumoto T."/>
            <person name="Yamamoto K."/>
            <person name="Sakata K."/>
            <person name="Baba T."/>
            <person name="Katayose Y."/>
            <person name="Wu J."/>
            <person name="Niimura Y."/>
            <person name="Cheng Z."/>
            <person name="Nagamura Y."/>
            <person name="Antonio B.A."/>
            <person name="Kanamori H."/>
            <person name="Hosokawa S."/>
            <person name="Masukawa M."/>
            <person name="Arikawa K."/>
            <person name="Chiden Y."/>
            <person name="Hayashi M."/>
            <person name="Okamoto M."/>
            <person name="Ando T."/>
            <person name="Aoki H."/>
            <person name="Arita K."/>
            <person name="Hamada M."/>
            <person name="Harada C."/>
            <person name="Hijishita S."/>
            <person name="Honda M."/>
            <person name="Ichikawa Y."/>
            <person name="Idonuma A."/>
            <person name="Iijima M."/>
            <person name="Ikeda M."/>
            <person name="Ikeno M."/>
            <person name="Itoh S."/>
            <person name="Itoh T."/>
            <person name="Itoh Y."/>
            <person name="Itoh Y."/>
            <person name="Iwabuchi A."/>
            <person name="Kamiya K."/>
            <person name="Karasawa W."/>
            <person name="Katagiri S."/>
            <person name="Kikuta A."/>
            <person name="Kobayashi N."/>
            <person name="Kono I."/>
            <person name="Machita K."/>
            <person name="Maehara T."/>
            <person name="Mizuno H."/>
            <person name="Mizubayashi T."/>
            <person name="Mukai Y."/>
            <person name="Nagasaki H."/>
            <person name="Nakashima M."/>
            <person name="Nakama Y."/>
            <person name="Nakamichi Y."/>
            <person name="Nakamura M."/>
            <person name="Namiki N."/>
            <person name="Negishi M."/>
            <person name="Ohta I."/>
            <person name="Ono N."/>
            <person name="Saji S."/>
            <person name="Sakai K."/>
            <person name="Shibata M."/>
            <person name="Shimokawa T."/>
            <person name="Shomura A."/>
            <person name="Song J."/>
            <person name="Takazaki Y."/>
            <person name="Terasawa K."/>
            <person name="Tsuji K."/>
            <person name="Waki K."/>
            <person name="Yamagata H."/>
            <person name="Yamane H."/>
            <person name="Yoshiki S."/>
            <person name="Yoshihara R."/>
            <person name="Yukawa K."/>
            <person name="Zhong H."/>
            <person name="Iwama H."/>
            <person name="Endo T."/>
            <person name="Ito H."/>
            <person name="Hahn J.H."/>
            <person name="Kim H.I."/>
            <person name="Eun M.Y."/>
            <person name="Yano M."/>
            <person name="Jiang J."/>
            <person name="Gojobori T."/>
        </authorList>
    </citation>
    <scope>NUCLEOTIDE SEQUENCE</scope>
</reference>
<evidence type="ECO:0000259" key="8">
    <source>
        <dbReference type="PROSITE" id="PS50994"/>
    </source>
</evidence>
<dbReference type="Pfam" id="PF00665">
    <property type="entry name" value="rve"/>
    <property type="match status" value="1"/>
</dbReference>
<dbReference type="CDD" id="cd01647">
    <property type="entry name" value="RT_LTR"/>
    <property type="match status" value="1"/>
</dbReference>
<dbReference type="GO" id="GO:0003676">
    <property type="term" value="F:nucleic acid binding"/>
    <property type="evidence" value="ECO:0007669"/>
    <property type="project" value="InterPro"/>
</dbReference>
<feature type="compositionally biased region" description="Low complexity" evidence="7">
    <location>
        <begin position="413"/>
        <end position="427"/>
    </location>
</feature>
<feature type="compositionally biased region" description="Basic and acidic residues" evidence="7">
    <location>
        <begin position="531"/>
        <end position="543"/>
    </location>
</feature>